<keyword evidence="2" id="KW-1185">Reference proteome</keyword>
<dbReference type="AlphaFoldDB" id="A0A4S4EJ57"/>
<name>A0A4S4EJ57_CAMSN</name>
<gene>
    <name evidence="1" type="ORF">TEA_017361</name>
</gene>
<evidence type="ECO:0000313" key="2">
    <source>
        <dbReference type="Proteomes" id="UP000306102"/>
    </source>
</evidence>
<protein>
    <submittedName>
        <fullName evidence="1">Uncharacterized protein</fullName>
    </submittedName>
</protein>
<dbReference type="PANTHER" id="PTHR46087:SF1">
    <property type="entry name" value="ARM REPEAT SUPERFAMILY PROTEIN"/>
    <property type="match status" value="1"/>
</dbReference>
<evidence type="ECO:0000313" key="1">
    <source>
        <dbReference type="EMBL" id="THG16580.1"/>
    </source>
</evidence>
<dbReference type="InterPro" id="IPR055296">
    <property type="entry name" value="SRL2-like"/>
</dbReference>
<proteinExistence type="predicted"/>
<comment type="caution">
    <text evidence="1">The sequence shown here is derived from an EMBL/GenBank/DDBJ whole genome shotgun (WGS) entry which is preliminary data.</text>
</comment>
<sequence>MFSSHSLMVIFSGIQREEGPLQESRLVVVELYLEIFSLQCRSDGPTFDRTGRTGDGATGDPKGIAAGESVSGCVGDAGPILDMMAVALENIPSNAVVSKATIFAVYRTAQLISSIPNAFPDALFHQLLLAMSHLDHETRVGAHHVFSIVLMPPLICPWLVRNGGPAQALLGFSPIASERIKNGSFSIQDESNDKPKEEVSQVLDNGVTQSIKCPSRGRSFSFKNAMVNGKADLTALRLSSHQVSLLLLAIWVQATSTENTPANFEAMAHTYNVTLLFTRNKANVEADMPNVEADMPYLGSFSGYRNASIFILVVLRIFLELSSLLSTMMAYDFIKLIIPGISDWQKRIQYLTLCISKPDCSKSVHIHITIEFKLTLPN</sequence>
<organism evidence="1 2">
    <name type="scientific">Camellia sinensis var. sinensis</name>
    <name type="common">China tea</name>
    <dbReference type="NCBI Taxonomy" id="542762"/>
    <lineage>
        <taxon>Eukaryota</taxon>
        <taxon>Viridiplantae</taxon>
        <taxon>Streptophyta</taxon>
        <taxon>Embryophyta</taxon>
        <taxon>Tracheophyta</taxon>
        <taxon>Spermatophyta</taxon>
        <taxon>Magnoliopsida</taxon>
        <taxon>eudicotyledons</taxon>
        <taxon>Gunneridae</taxon>
        <taxon>Pentapetalae</taxon>
        <taxon>asterids</taxon>
        <taxon>Ericales</taxon>
        <taxon>Theaceae</taxon>
        <taxon>Camellia</taxon>
    </lineage>
</organism>
<reference evidence="1 2" key="1">
    <citation type="journal article" date="2018" name="Proc. Natl. Acad. Sci. U.S.A.">
        <title>Draft genome sequence of Camellia sinensis var. sinensis provides insights into the evolution of the tea genome and tea quality.</title>
        <authorList>
            <person name="Wei C."/>
            <person name="Yang H."/>
            <person name="Wang S."/>
            <person name="Zhao J."/>
            <person name="Liu C."/>
            <person name="Gao L."/>
            <person name="Xia E."/>
            <person name="Lu Y."/>
            <person name="Tai Y."/>
            <person name="She G."/>
            <person name="Sun J."/>
            <person name="Cao H."/>
            <person name="Tong W."/>
            <person name="Gao Q."/>
            <person name="Li Y."/>
            <person name="Deng W."/>
            <person name="Jiang X."/>
            <person name="Wang W."/>
            <person name="Chen Q."/>
            <person name="Zhang S."/>
            <person name="Li H."/>
            <person name="Wu J."/>
            <person name="Wang P."/>
            <person name="Li P."/>
            <person name="Shi C."/>
            <person name="Zheng F."/>
            <person name="Jian J."/>
            <person name="Huang B."/>
            <person name="Shan D."/>
            <person name="Shi M."/>
            <person name="Fang C."/>
            <person name="Yue Y."/>
            <person name="Li F."/>
            <person name="Li D."/>
            <person name="Wei S."/>
            <person name="Han B."/>
            <person name="Jiang C."/>
            <person name="Yin Y."/>
            <person name="Xia T."/>
            <person name="Zhang Z."/>
            <person name="Bennetzen J.L."/>
            <person name="Zhao S."/>
            <person name="Wan X."/>
        </authorList>
    </citation>
    <scope>NUCLEOTIDE SEQUENCE [LARGE SCALE GENOMIC DNA]</scope>
    <source>
        <strain evidence="2">cv. Shuchazao</strain>
        <tissue evidence="1">Leaf</tissue>
    </source>
</reference>
<dbReference type="Proteomes" id="UP000306102">
    <property type="component" value="Unassembled WGS sequence"/>
</dbReference>
<dbReference type="PANTHER" id="PTHR46087">
    <property type="entry name" value="PUTATIVE, EXPRESSED-RELATED"/>
    <property type="match status" value="1"/>
</dbReference>
<accession>A0A4S4EJ57</accession>
<dbReference type="EMBL" id="SDRB02003995">
    <property type="protein sequence ID" value="THG16580.1"/>
    <property type="molecule type" value="Genomic_DNA"/>
</dbReference>
<dbReference type="STRING" id="542762.A0A4S4EJ57"/>